<evidence type="ECO:0000313" key="2">
    <source>
        <dbReference type="Proteomes" id="UP001500218"/>
    </source>
</evidence>
<evidence type="ECO:0000313" key="1">
    <source>
        <dbReference type="EMBL" id="GAA1793134.1"/>
    </source>
</evidence>
<dbReference type="EMBL" id="BAAALT010000034">
    <property type="protein sequence ID" value="GAA1793134.1"/>
    <property type="molecule type" value="Genomic_DNA"/>
</dbReference>
<dbReference type="Gene3D" id="3.20.20.220">
    <property type="match status" value="1"/>
</dbReference>
<comment type="caution">
    <text evidence="1">The sequence shown here is derived from an EMBL/GenBank/DDBJ whole genome shotgun (WGS) entry which is preliminary data.</text>
</comment>
<dbReference type="RefSeq" id="WP_344127457.1">
    <property type="nucleotide sequence ID" value="NZ_BAAALT010000034.1"/>
</dbReference>
<accession>A0ABP4XSP0</accession>
<sequence length="75" mass="8448">MDVPRWLENSIRYADDPIAESYRQAVSIAEDLIDFCEHLGMPYGFNVESVSIRKAEIEASIELAATVAMLLCGRR</sequence>
<keyword evidence="2" id="KW-1185">Reference proteome</keyword>
<gene>
    <name evidence="1" type="ORF">GCM10009682_13750</name>
</gene>
<dbReference type="Proteomes" id="UP001500218">
    <property type="component" value="Unassembled WGS sequence"/>
</dbReference>
<proteinExistence type="predicted"/>
<name>A0ABP4XSP0_9ACTN</name>
<protein>
    <submittedName>
        <fullName evidence="1">Uncharacterized protein</fullName>
    </submittedName>
</protein>
<organism evidence="1 2">
    <name type="scientific">Luedemannella flava</name>
    <dbReference type="NCBI Taxonomy" id="349316"/>
    <lineage>
        <taxon>Bacteria</taxon>
        <taxon>Bacillati</taxon>
        <taxon>Actinomycetota</taxon>
        <taxon>Actinomycetes</taxon>
        <taxon>Micromonosporales</taxon>
        <taxon>Micromonosporaceae</taxon>
        <taxon>Luedemannella</taxon>
    </lineage>
</organism>
<reference evidence="2" key="1">
    <citation type="journal article" date="2019" name="Int. J. Syst. Evol. Microbiol.">
        <title>The Global Catalogue of Microorganisms (GCM) 10K type strain sequencing project: providing services to taxonomists for standard genome sequencing and annotation.</title>
        <authorList>
            <consortium name="The Broad Institute Genomics Platform"/>
            <consortium name="The Broad Institute Genome Sequencing Center for Infectious Disease"/>
            <person name="Wu L."/>
            <person name="Ma J."/>
        </authorList>
    </citation>
    <scope>NUCLEOTIDE SEQUENCE [LARGE SCALE GENOMIC DNA]</scope>
    <source>
        <strain evidence="2">JCM 13250</strain>
    </source>
</reference>